<proteinExistence type="predicted"/>
<comment type="caution">
    <text evidence="2">The sequence shown here is derived from an EMBL/GenBank/DDBJ whole genome shotgun (WGS) entry which is preliminary data.</text>
</comment>
<reference evidence="2 3" key="1">
    <citation type="submission" date="2024-09" db="EMBL/GenBank/DDBJ databases">
        <title>Chromosome-scale assembly of Riccia fluitans.</title>
        <authorList>
            <person name="Paukszto L."/>
            <person name="Sawicki J."/>
            <person name="Karawczyk K."/>
            <person name="Piernik-Szablinska J."/>
            <person name="Szczecinska M."/>
            <person name="Mazdziarz M."/>
        </authorList>
    </citation>
    <scope>NUCLEOTIDE SEQUENCE [LARGE SCALE GENOMIC DNA]</scope>
    <source>
        <strain evidence="2">Rf_01</strain>
        <tissue evidence="2">Aerial parts of the thallus</tissue>
    </source>
</reference>
<organism evidence="2 3">
    <name type="scientific">Riccia fluitans</name>
    <dbReference type="NCBI Taxonomy" id="41844"/>
    <lineage>
        <taxon>Eukaryota</taxon>
        <taxon>Viridiplantae</taxon>
        <taxon>Streptophyta</taxon>
        <taxon>Embryophyta</taxon>
        <taxon>Marchantiophyta</taxon>
        <taxon>Marchantiopsida</taxon>
        <taxon>Marchantiidae</taxon>
        <taxon>Marchantiales</taxon>
        <taxon>Ricciaceae</taxon>
        <taxon>Riccia</taxon>
    </lineage>
</organism>
<sequence>MHYNLRRCIGLGAVRNEHTLLEIREAVYEIEDALFSIGEPAISEAVLALYPNGYPSERPIPEQSIPSTPEPSPPREELSRQDLYDHLEVLEVEELCDIYQELLEESCECDDIELEDVIFEVEQLLFSTRDEVIKDAILEHYPGGYTAKQPIRHIEPRPIIQSPRIRGLYQRLGVWAA</sequence>
<evidence type="ECO:0000313" key="2">
    <source>
        <dbReference type="EMBL" id="KAL2636305.1"/>
    </source>
</evidence>
<evidence type="ECO:0000256" key="1">
    <source>
        <dbReference type="SAM" id="MobiDB-lite"/>
    </source>
</evidence>
<dbReference type="AlphaFoldDB" id="A0ABD1YZU1"/>
<gene>
    <name evidence="2" type="ORF">R1flu_007784</name>
</gene>
<name>A0ABD1YZU1_9MARC</name>
<keyword evidence="3" id="KW-1185">Reference proteome</keyword>
<evidence type="ECO:0000313" key="3">
    <source>
        <dbReference type="Proteomes" id="UP001605036"/>
    </source>
</evidence>
<protein>
    <submittedName>
        <fullName evidence="2">Uncharacterized protein</fullName>
    </submittedName>
</protein>
<accession>A0ABD1YZU1</accession>
<feature type="region of interest" description="Disordered" evidence="1">
    <location>
        <begin position="58"/>
        <end position="78"/>
    </location>
</feature>
<dbReference type="Proteomes" id="UP001605036">
    <property type="component" value="Unassembled WGS sequence"/>
</dbReference>
<dbReference type="EMBL" id="JBHFFA010000003">
    <property type="protein sequence ID" value="KAL2636305.1"/>
    <property type="molecule type" value="Genomic_DNA"/>
</dbReference>